<reference evidence="2 3" key="1">
    <citation type="submission" date="2016-10" db="EMBL/GenBank/DDBJ databases">
        <authorList>
            <person name="de Groot N.N."/>
        </authorList>
    </citation>
    <scope>NUCLEOTIDE SEQUENCE [LARGE SCALE GENOMIC DNA]</scope>
    <source>
        <strain evidence="2 3">KH1P1</strain>
    </source>
</reference>
<feature type="transmembrane region" description="Helical" evidence="1">
    <location>
        <begin position="80"/>
        <end position="105"/>
    </location>
</feature>
<keyword evidence="1" id="KW-0472">Membrane</keyword>
<protein>
    <submittedName>
        <fullName evidence="2">Uncharacterized protein</fullName>
    </submittedName>
</protein>
<keyword evidence="1" id="KW-0812">Transmembrane</keyword>
<dbReference type="RefSeq" id="WP_074649842.1">
    <property type="nucleotide sequence ID" value="NZ_FOIL01000032.1"/>
</dbReference>
<evidence type="ECO:0000313" key="2">
    <source>
        <dbReference type="EMBL" id="SET67997.1"/>
    </source>
</evidence>
<keyword evidence="1" id="KW-1133">Transmembrane helix</keyword>
<dbReference type="Proteomes" id="UP000199820">
    <property type="component" value="Unassembled WGS sequence"/>
</dbReference>
<dbReference type="OrthoDB" id="1667400at2"/>
<evidence type="ECO:0000313" key="3">
    <source>
        <dbReference type="Proteomes" id="UP000199820"/>
    </source>
</evidence>
<sequence>MTLSTILSLLITVLVCGILYYRMIKREIPKPIGWIQALVPIALGMATMEISGFIGVKLFFANTALRTAVDQMPSLMGSLVSAFMAAGMPEEVIKFIAILLFATIFKT</sequence>
<feature type="transmembrane region" description="Helical" evidence="1">
    <location>
        <begin position="6"/>
        <end position="23"/>
    </location>
</feature>
<name>A0A1I0GB89_9FIRM</name>
<evidence type="ECO:0000256" key="1">
    <source>
        <dbReference type="SAM" id="Phobius"/>
    </source>
</evidence>
<dbReference type="AlphaFoldDB" id="A0A1I0GB89"/>
<feature type="transmembrane region" description="Helical" evidence="1">
    <location>
        <begin position="35"/>
        <end position="60"/>
    </location>
</feature>
<gene>
    <name evidence="2" type="ORF">SAMN04487771_103215</name>
</gene>
<keyword evidence="3" id="KW-1185">Reference proteome</keyword>
<organism evidence="2 3">
    <name type="scientific">[Clostridium] aminophilum</name>
    <dbReference type="NCBI Taxonomy" id="1526"/>
    <lineage>
        <taxon>Bacteria</taxon>
        <taxon>Bacillati</taxon>
        <taxon>Bacillota</taxon>
        <taxon>Clostridia</taxon>
        <taxon>Lachnospirales</taxon>
        <taxon>Lachnospiraceae</taxon>
    </lineage>
</organism>
<proteinExistence type="predicted"/>
<accession>A0A1I0GB89</accession>
<dbReference type="EMBL" id="FOIL01000032">
    <property type="protein sequence ID" value="SET67997.1"/>
    <property type="molecule type" value="Genomic_DNA"/>
</dbReference>